<dbReference type="SUPFAM" id="SSF140959">
    <property type="entry name" value="Indolic compounds 2,3-dioxygenase-like"/>
    <property type="match status" value="1"/>
</dbReference>
<comment type="caution">
    <text evidence="2">The sequence shown here is derived from an EMBL/GenBank/DDBJ whole genome shotgun (WGS) entry which is preliminary data.</text>
</comment>
<feature type="binding site" evidence="1">
    <location>
        <begin position="34"/>
        <end position="38"/>
    </location>
    <ligand>
        <name>substrate</name>
    </ligand>
</feature>
<dbReference type="PANTHER" id="PTHR10138">
    <property type="entry name" value="TRYPTOPHAN 2,3-DIOXYGENASE"/>
    <property type="match status" value="1"/>
</dbReference>
<dbReference type="PANTHER" id="PTHR10138:SF0">
    <property type="entry name" value="TRYPTOPHAN 2,3-DIOXYGENASE"/>
    <property type="match status" value="1"/>
</dbReference>
<name>A0A4U1JK59_9BACT</name>
<dbReference type="GO" id="GO:0046872">
    <property type="term" value="F:metal ion binding"/>
    <property type="evidence" value="ECO:0007669"/>
    <property type="project" value="UniProtKB-KW"/>
</dbReference>
<dbReference type="InterPro" id="IPR037217">
    <property type="entry name" value="Trp/Indoleamine_2_3_dOase-like"/>
</dbReference>
<evidence type="ECO:0000313" key="3">
    <source>
        <dbReference type="Proteomes" id="UP000309215"/>
    </source>
</evidence>
<comment type="similarity">
    <text evidence="1">Belongs to the tryptophan 2,3-dioxygenase family.</text>
</comment>
<accession>A0A4U1JK59</accession>
<comment type="catalytic activity">
    <reaction evidence="1">
        <text>L-tryptophan + O2 = N-formyl-L-kynurenine</text>
        <dbReference type="Rhea" id="RHEA:24536"/>
        <dbReference type="ChEBI" id="CHEBI:15379"/>
        <dbReference type="ChEBI" id="CHEBI:57912"/>
        <dbReference type="ChEBI" id="CHEBI:58629"/>
        <dbReference type="EC" id="1.13.11.11"/>
    </reaction>
</comment>
<sequence length="365" mass="42495">MRNYWDYIKVEELLSLQGGFDNDESKLSNDEVVFIVVHQVYELWFKLILRELETARDLFRQNPVPDMKLANAATSLRRVVALFEQAVPHFRVMETLTTRDYLDFRDRLIPASGFQSAQMREIEILLGLDDNLRIPLGREGSYMAALRSSDGSASPALARVEHRRESGPSFKAVLYDWLSRTPIDGPATQESAERFARAFIAGHEKEIENRIQLAKQNALTPDDIARLEQRYRAEIKFAERFLQAEDEEGLDDEARAFRRRLRAAIVFLESYRELPRLAWPREVIDLVIAVEQQMIIWRQRHARMVERVIGRRTGTGGSAGVDYLDQTALRYRIFNDLWAVRTILLRKPSVPLLSHEDEYRFRVED</sequence>
<comment type="pathway">
    <text evidence="1">Amino-acid degradation; L-tryptophan degradation via kynurenine pathway; L-kynurenine from L-tryptophan: step 1/2.</text>
</comment>
<dbReference type="HAMAP" id="MF_01972">
    <property type="entry name" value="T23O"/>
    <property type="match status" value="1"/>
</dbReference>
<organism evidence="2 3">
    <name type="scientific">Polyangium fumosum</name>
    <dbReference type="NCBI Taxonomy" id="889272"/>
    <lineage>
        <taxon>Bacteria</taxon>
        <taxon>Pseudomonadati</taxon>
        <taxon>Myxococcota</taxon>
        <taxon>Polyangia</taxon>
        <taxon>Polyangiales</taxon>
        <taxon>Polyangiaceae</taxon>
        <taxon>Polyangium</taxon>
    </lineage>
</organism>
<keyword evidence="1 2" id="KW-0223">Dioxygenase</keyword>
<evidence type="ECO:0000313" key="2">
    <source>
        <dbReference type="EMBL" id="TKD13149.1"/>
    </source>
</evidence>
<gene>
    <name evidence="1" type="primary">kynA</name>
    <name evidence="2" type="ORF">E8A74_00920</name>
</gene>
<feature type="binding site" evidence="1">
    <location>
        <position position="101"/>
    </location>
    <ligand>
        <name>substrate</name>
    </ligand>
</feature>
<dbReference type="Gene3D" id="1.10.287.3810">
    <property type="match status" value="1"/>
</dbReference>
<keyword evidence="3" id="KW-1185">Reference proteome</keyword>
<dbReference type="Pfam" id="PF03301">
    <property type="entry name" value="Trp_dioxygenase"/>
    <property type="match status" value="1"/>
</dbReference>
<keyword evidence="1" id="KW-0560">Oxidoreductase</keyword>
<dbReference type="OrthoDB" id="9776847at2"/>
<comment type="cofactor">
    <cofactor evidence="1">
        <name>heme</name>
        <dbReference type="ChEBI" id="CHEBI:30413"/>
    </cofactor>
    <text evidence="1">Binds 1 heme group per subunit.</text>
</comment>
<comment type="function">
    <text evidence="1">Heme-dependent dioxygenase that catalyzes the oxidative cleavage of the L-tryptophan (L-Trp) pyrrole ring and converts L-tryptophan to N-formyl-L-kynurenine. Catalyzes the oxidative cleavage of the indole moiety.</text>
</comment>
<dbReference type="InterPro" id="IPR004981">
    <property type="entry name" value="Trp_2_3_dOase"/>
</dbReference>
<dbReference type="AlphaFoldDB" id="A0A4U1JK59"/>
<dbReference type="Proteomes" id="UP000309215">
    <property type="component" value="Unassembled WGS sequence"/>
</dbReference>
<dbReference type="EMBL" id="SSMQ01000001">
    <property type="protein sequence ID" value="TKD13149.1"/>
    <property type="molecule type" value="Genomic_DNA"/>
</dbReference>
<evidence type="ECO:0000256" key="1">
    <source>
        <dbReference type="HAMAP-Rule" id="MF_01972"/>
    </source>
</evidence>
<protein>
    <recommendedName>
        <fullName evidence="1">Tryptophan 2,3-dioxygenase</fullName>
        <shortName evidence="1">TDO</shortName>
        <ecNumber evidence="1">1.13.11.11</ecNumber>
    </recommendedName>
    <alternativeName>
        <fullName evidence="1">Tryptamin 2,3-dioxygenase</fullName>
    </alternativeName>
    <alternativeName>
        <fullName evidence="1">Tryptophan oxygenase</fullName>
        <shortName evidence="1">TO</shortName>
        <shortName evidence="1">TRPO</shortName>
    </alternativeName>
    <alternativeName>
        <fullName evidence="1">Tryptophan pyrrolase</fullName>
    </alternativeName>
    <alternativeName>
        <fullName evidence="1">Tryptophanase</fullName>
    </alternativeName>
</protein>
<dbReference type="GO" id="GO:0004833">
    <property type="term" value="F:L-tryptophan 2,3-dioxygenase activity"/>
    <property type="evidence" value="ECO:0007669"/>
    <property type="project" value="UniProtKB-UniRule"/>
</dbReference>
<keyword evidence="1" id="KW-0479">Metal-binding</keyword>
<dbReference type="GO" id="GO:0020037">
    <property type="term" value="F:heme binding"/>
    <property type="evidence" value="ECO:0007669"/>
    <property type="project" value="UniProtKB-UniRule"/>
</dbReference>
<keyword evidence="1" id="KW-0823">Tryptophan catabolism</keyword>
<dbReference type="GO" id="GO:0019442">
    <property type="term" value="P:L-tryptophan catabolic process to acetyl-CoA"/>
    <property type="evidence" value="ECO:0007669"/>
    <property type="project" value="TreeGrafter"/>
</dbReference>
<dbReference type="UniPathway" id="UPA00333">
    <property type="reaction ID" value="UER00453"/>
</dbReference>
<comment type="subunit">
    <text evidence="1">Homotetramer.</text>
</comment>
<feature type="binding site" description="axial binding residue" evidence="1">
    <location>
        <position position="301"/>
    </location>
    <ligand>
        <name>heme</name>
        <dbReference type="ChEBI" id="CHEBI:30413"/>
    </ligand>
    <ligandPart>
        <name>Fe</name>
        <dbReference type="ChEBI" id="CHEBI:18248"/>
    </ligandPart>
</feature>
<keyword evidence="1" id="KW-0408">Iron</keyword>
<reference evidence="2 3" key="1">
    <citation type="submission" date="2019-04" db="EMBL/GenBank/DDBJ databases">
        <authorList>
            <person name="Li Y."/>
            <person name="Wang J."/>
        </authorList>
    </citation>
    <scope>NUCLEOTIDE SEQUENCE [LARGE SCALE GENOMIC DNA]</scope>
    <source>
        <strain evidence="2 3">DSM 14668</strain>
    </source>
</reference>
<dbReference type="Gene3D" id="1.20.58.480">
    <property type="match status" value="1"/>
</dbReference>
<proteinExistence type="inferred from homology"/>
<feature type="binding site" evidence="1">
    <location>
        <position position="315"/>
    </location>
    <ligand>
        <name>substrate</name>
    </ligand>
</feature>
<feature type="binding site" evidence="1">
    <location>
        <position position="105"/>
    </location>
    <ligand>
        <name>substrate</name>
    </ligand>
</feature>
<keyword evidence="1" id="KW-0349">Heme</keyword>
<dbReference type="RefSeq" id="WP_136926965.1">
    <property type="nucleotide sequence ID" value="NZ_SSMQ01000001.1"/>
</dbReference>
<dbReference type="EC" id="1.13.11.11" evidence="1"/>
<dbReference type="GO" id="GO:0019441">
    <property type="term" value="P:L-tryptophan catabolic process to kynurenine"/>
    <property type="evidence" value="ECO:0007669"/>
    <property type="project" value="UniProtKB-UniRule"/>
</dbReference>